<dbReference type="PANTHER" id="PTHR33121">
    <property type="entry name" value="CYCLIC DI-GMP PHOSPHODIESTERASE PDEF"/>
    <property type="match status" value="1"/>
</dbReference>
<dbReference type="InterPro" id="IPR050706">
    <property type="entry name" value="Cyclic-di-GMP_PDE-like"/>
</dbReference>
<evidence type="ECO:0000313" key="3">
    <source>
        <dbReference type="Proteomes" id="UP000240728"/>
    </source>
</evidence>
<dbReference type="SMART" id="SM00052">
    <property type="entry name" value="EAL"/>
    <property type="match status" value="1"/>
</dbReference>
<protein>
    <recommendedName>
        <fullName evidence="1">EAL domain-containing protein</fullName>
    </recommendedName>
</protein>
<dbReference type="Gene3D" id="3.20.20.450">
    <property type="entry name" value="EAL domain"/>
    <property type="match status" value="1"/>
</dbReference>
<keyword evidence="3" id="KW-1185">Reference proteome</keyword>
<evidence type="ECO:0000259" key="1">
    <source>
        <dbReference type="PROSITE" id="PS50883"/>
    </source>
</evidence>
<dbReference type="GO" id="GO:0071111">
    <property type="term" value="F:cyclic-guanylate-specific phosphodiesterase activity"/>
    <property type="evidence" value="ECO:0007669"/>
    <property type="project" value="InterPro"/>
</dbReference>
<dbReference type="PANTHER" id="PTHR33121:SF70">
    <property type="entry name" value="SIGNALING PROTEIN YKOW"/>
    <property type="match status" value="1"/>
</dbReference>
<reference evidence="2 3" key="1">
    <citation type="submission" date="2018-01" db="EMBL/GenBank/DDBJ databases">
        <title>Whole genome sequencing of Histamine producing bacteria.</title>
        <authorList>
            <person name="Butler K."/>
        </authorList>
    </citation>
    <scope>NUCLEOTIDE SEQUENCE [LARGE SCALE GENOMIC DNA]</scope>
    <source>
        <strain evidence="2 3">A1-4</strain>
    </source>
</reference>
<dbReference type="SUPFAM" id="SSF141868">
    <property type="entry name" value="EAL domain-like"/>
    <property type="match status" value="2"/>
</dbReference>
<evidence type="ECO:0000313" key="2">
    <source>
        <dbReference type="EMBL" id="PSX38715.1"/>
    </source>
</evidence>
<organism evidence="2 3">
    <name type="scientific">Photobacterium kishitanii</name>
    <dbReference type="NCBI Taxonomy" id="318456"/>
    <lineage>
        <taxon>Bacteria</taxon>
        <taxon>Pseudomonadati</taxon>
        <taxon>Pseudomonadota</taxon>
        <taxon>Gammaproteobacteria</taxon>
        <taxon>Vibrionales</taxon>
        <taxon>Vibrionaceae</taxon>
        <taxon>Photobacterium</taxon>
    </lineage>
</organism>
<feature type="domain" description="EAL" evidence="1">
    <location>
        <begin position="155"/>
        <end position="441"/>
    </location>
</feature>
<dbReference type="CDD" id="cd01948">
    <property type="entry name" value="EAL"/>
    <property type="match status" value="1"/>
</dbReference>
<accession>A0AAX0YPD5</accession>
<dbReference type="InterPro" id="IPR001633">
    <property type="entry name" value="EAL_dom"/>
</dbReference>
<dbReference type="InterPro" id="IPR035919">
    <property type="entry name" value="EAL_sf"/>
</dbReference>
<sequence length="441" mass="50646">MIRPQFNLYEDIEQKIEDRQKFSLIIINAIDAPKHAHISGQVEFTNMMHYLSLWALAAGKKTMPEKWINAYEFGKARMALLCQGDTNSVVQKNFKRILKKGYLHTVGDTNCLVNVECNIATFSGDKDKTVWKLMNDINFHEDLEGPNVNINSSHYLFSKYELLNAIDTDQLELWYQIQVDLNTFKKVGVEALLRWDHPKYGLVPPDEMLCWFKFYSLQSVLDKWVIATGFKKSQEWRLDGTPTRISINIDGLSLNKNCDFVQYIKTKAIEFEIDPTLIEFEITEAIVIKKDSQIYHALIEIAANGFNIAIDDFGTGASNINYLTYLPINTIKLDRFFCNGLHYHDLGLFLILKLILTNSIPNGSLKNILHKKRYKFKRNTSSYAAASTDVSTLTTYTTKMLKSTNHNIVAEGIETYEQAVIMRSLGCHIGQGYFFGKPRRQ</sequence>
<dbReference type="Pfam" id="PF00563">
    <property type="entry name" value="EAL"/>
    <property type="match status" value="2"/>
</dbReference>
<proteinExistence type="predicted"/>
<dbReference type="RefSeq" id="WP_107193352.1">
    <property type="nucleotide sequence ID" value="NZ_PYOZ01000035.1"/>
</dbReference>
<dbReference type="AlphaFoldDB" id="A0AAX0YPD5"/>
<comment type="caution">
    <text evidence="2">The sequence shown here is derived from an EMBL/GenBank/DDBJ whole genome shotgun (WGS) entry which is preliminary data.</text>
</comment>
<gene>
    <name evidence="2" type="ORF">C0W53_22850</name>
</gene>
<dbReference type="PROSITE" id="PS50883">
    <property type="entry name" value="EAL"/>
    <property type="match status" value="1"/>
</dbReference>
<name>A0AAX0YPD5_9GAMM</name>
<dbReference type="Proteomes" id="UP000240728">
    <property type="component" value="Unassembled WGS sequence"/>
</dbReference>
<dbReference type="EMBL" id="PYOZ01000035">
    <property type="protein sequence ID" value="PSX38715.1"/>
    <property type="molecule type" value="Genomic_DNA"/>
</dbReference>